<dbReference type="RefSeq" id="WP_301189862.1">
    <property type="nucleotide sequence ID" value="NZ_JAPDPJ010000012.1"/>
</dbReference>
<organism evidence="1 2">
    <name type="scientific">Plebeiibacterium sediminum</name>
    <dbReference type="NCBI Taxonomy" id="2992112"/>
    <lineage>
        <taxon>Bacteria</taxon>
        <taxon>Pseudomonadati</taxon>
        <taxon>Bacteroidota</taxon>
        <taxon>Bacteroidia</taxon>
        <taxon>Marinilabiliales</taxon>
        <taxon>Marinilabiliaceae</taxon>
        <taxon>Plebeiibacterium</taxon>
    </lineage>
</organism>
<dbReference type="Proteomes" id="UP001209229">
    <property type="component" value="Unassembled WGS sequence"/>
</dbReference>
<accession>A0AAE3M302</accession>
<proteinExistence type="predicted"/>
<name>A0AAE3M302_9BACT</name>
<gene>
    <name evidence="1" type="ORF">OM075_07450</name>
</gene>
<keyword evidence="2" id="KW-1185">Reference proteome</keyword>
<evidence type="ECO:0000313" key="1">
    <source>
        <dbReference type="EMBL" id="MCW3786296.1"/>
    </source>
</evidence>
<evidence type="ECO:0000313" key="2">
    <source>
        <dbReference type="Proteomes" id="UP001209229"/>
    </source>
</evidence>
<protein>
    <submittedName>
        <fullName evidence="1">Uncharacterized protein</fullName>
    </submittedName>
</protein>
<dbReference type="EMBL" id="JAPDPJ010000012">
    <property type="protein sequence ID" value="MCW3786296.1"/>
    <property type="molecule type" value="Genomic_DNA"/>
</dbReference>
<sequence length="67" mass="8155">MQIQEILNNFEDFELSFLMEFKYQTYMSGTKKAIDEEIKRRGLTERDLESLKQEEVKHNKLYNVFCN</sequence>
<reference evidence="1" key="1">
    <citation type="submission" date="2022-10" db="EMBL/GenBank/DDBJ databases">
        <authorList>
            <person name="Yu W.X."/>
        </authorList>
    </citation>
    <scope>NUCLEOTIDE SEQUENCE</scope>
    <source>
        <strain evidence="1">AAT</strain>
    </source>
</reference>
<comment type="caution">
    <text evidence="1">The sequence shown here is derived from an EMBL/GenBank/DDBJ whole genome shotgun (WGS) entry which is preliminary data.</text>
</comment>
<dbReference type="AlphaFoldDB" id="A0AAE3M302"/>